<dbReference type="KEGG" id="tes:BW730_15250"/>
<keyword evidence="1" id="KW-1133">Transmembrane helix</keyword>
<feature type="domain" description="Pyrrolo-quinoline quinone repeat" evidence="2">
    <location>
        <begin position="348"/>
        <end position="484"/>
    </location>
</feature>
<evidence type="ECO:0000256" key="1">
    <source>
        <dbReference type="SAM" id="Phobius"/>
    </source>
</evidence>
<dbReference type="PANTHER" id="PTHR34512">
    <property type="entry name" value="CELL SURFACE PROTEIN"/>
    <property type="match status" value="1"/>
</dbReference>
<dbReference type="OrthoDB" id="3719819at2"/>
<name>A0A1Q2CRC3_9ACTN</name>
<gene>
    <name evidence="3" type="ORF">BW730_15250</name>
</gene>
<organism evidence="3 4">
    <name type="scientific">Tessaracoccus aquimaris</name>
    <dbReference type="NCBI Taxonomy" id="1332264"/>
    <lineage>
        <taxon>Bacteria</taxon>
        <taxon>Bacillati</taxon>
        <taxon>Actinomycetota</taxon>
        <taxon>Actinomycetes</taxon>
        <taxon>Propionibacteriales</taxon>
        <taxon>Propionibacteriaceae</taxon>
        <taxon>Tessaracoccus</taxon>
    </lineage>
</organism>
<dbReference type="STRING" id="1332264.BW730_15250"/>
<dbReference type="PANTHER" id="PTHR34512:SF30">
    <property type="entry name" value="OUTER MEMBRANE PROTEIN ASSEMBLY FACTOR BAMB"/>
    <property type="match status" value="1"/>
</dbReference>
<dbReference type="Gene3D" id="2.130.10.10">
    <property type="entry name" value="YVTN repeat-like/Quinoprotein amine dehydrogenase"/>
    <property type="match status" value="1"/>
</dbReference>
<protein>
    <recommendedName>
        <fullName evidence="2">Pyrrolo-quinoline quinone repeat domain-containing protein</fullName>
    </recommendedName>
</protein>
<keyword evidence="1" id="KW-0812">Transmembrane</keyword>
<evidence type="ECO:0000313" key="3">
    <source>
        <dbReference type="EMBL" id="AQP48657.1"/>
    </source>
</evidence>
<dbReference type="EMBL" id="CP019606">
    <property type="protein sequence ID" value="AQP48657.1"/>
    <property type="molecule type" value="Genomic_DNA"/>
</dbReference>
<dbReference type="RefSeq" id="WP_077687004.1">
    <property type="nucleotide sequence ID" value="NZ_CP019606.1"/>
</dbReference>
<dbReference type="InterPro" id="IPR011047">
    <property type="entry name" value="Quinoprotein_ADH-like_sf"/>
</dbReference>
<feature type="transmembrane region" description="Helical" evidence="1">
    <location>
        <begin position="40"/>
        <end position="57"/>
    </location>
</feature>
<keyword evidence="1" id="KW-0472">Membrane</keyword>
<dbReference type="InterPro" id="IPR018391">
    <property type="entry name" value="PQQ_b-propeller_rpt"/>
</dbReference>
<dbReference type="Proteomes" id="UP000188145">
    <property type="component" value="Chromosome"/>
</dbReference>
<dbReference type="SUPFAM" id="SSF50998">
    <property type="entry name" value="Quinoprotein alcohol dehydrogenase-like"/>
    <property type="match status" value="1"/>
</dbReference>
<dbReference type="AlphaFoldDB" id="A0A1Q2CRC3"/>
<keyword evidence="4" id="KW-1185">Reference proteome</keyword>
<dbReference type="SMART" id="SM00564">
    <property type="entry name" value="PQQ"/>
    <property type="match status" value="2"/>
</dbReference>
<reference evidence="4" key="1">
    <citation type="submission" date="2017-02" db="EMBL/GenBank/DDBJ databases">
        <title>Tessaracoccus aquaemaris sp. nov., isolated from the intestine of a Korean rockfish, Sebastes schlegelii, in a marine aquaculture pond.</title>
        <authorList>
            <person name="Tak E.J."/>
            <person name="Bae J.-W."/>
        </authorList>
    </citation>
    <scope>NUCLEOTIDE SEQUENCE [LARGE SCALE GENOMIC DNA]</scope>
    <source>
        <strain evidence="4">NSG39</strain>
    </source>
</reference>
<proteinExistence type="predicted"/>
<dbReference type="InterPro" id="IPR015943">
    <property type="entry name" value="WD40/YVTN_repeat-like_dom_sf"/>
</dbReference>
<sequence>MGSTAKGGRWSSPSDVDLVNLDLEPSRAPHRRWGRRESRVTAVVAGALTVVIVGALLRPEAPLPVEVVGLTERPQVAWVVDADSGQDVWRLGDCAGDGIALMSTADRGSSTVSCRGSVDGVELWRRSYPTQQSGLLTSAHGPFVVVLDQQRGEASVLARDDGRDVATLRLPAINLDAGELSAVAFTDRGTLLINSSTPGDWEGITVNALDVTGGGRGLWTARVDRGRAGRGLSFGGEPLVEYGGFLWDRSDVSDAGFGLALNSVDGSVPDWSRRSELMTFSGDVVLGTVAAGGAVAYDLASGEALWGKQRRGLTATAGLGAFFLIQPTAVPASLDPVTGARTQQHDAAKVTRVDPRSGRERWTTRLDHAARVTAVVDDALLVAENNSFNPWNGGEAVLSALDARTGEVRWTRRFPQSHLGFMKGGDGVVVVELAGPTVLEKRDLDESSTLIWLTGHESTVVGFDLASGEDRWRLDLERGSAQVIGRHLVTQDESGTITVYR</sequence>
<dbReference type="InterPro" id="IPR002372">
    <property type="entry name" value="PQQ_rpt_dom"/>
</dbReference>
<evidence type="ECO:0000259" key="2">
    <source>
        <dbReference type="Pfam" id="PF13360"/>
    </source>
</evidence>
<evidence type="ECO:0000313" key="4">
    <source>
        <dbReference type="Proteomes" id="UP000188145"/>
    </source>
</evidence>
<dbReference type="Pfam" id="PF13360">
    <property type="entry name" value="PQQ_2"/>
    <property type="match status" value="1"/>
</dbReference>
<accession>A0A1Q2CRC3</accession>